<name>A0A9P8Q7V6_WICPI</name>
<accession>A0A9P8Q7V6</accession>
<gene>
    <name evidence="2" type="ORF">WICPIJ_004325</name>
</gene>
<keyword evidence="1" id="KW-0472">Membrane</keyword>
<feature type="transmembrane region" description="Helical" evidence="1">
    <location>
        <begin position="23"/>
        <end position="46"/>
    </location>
</feature>
<dbReference type="AlphaFoldDB" id="A0A9P8Q7V6"/>
<proteinExistence type="predicted"/>
<sequence>MKLNLTVGTVGSRRDFVAVVDTVAAVVTAVAVVVAAAAAAAAAAAVTAVDASDVAGSVAEESVGLGSCTLKLLSQPISSSVLSSNIHGVFRWGQSGDGGTTRSGSRDSLEVVLIDLVVEWQWNWSIFCLGSVTWLRFA</sequence>
<evidence type="ECO:0000313" key="2">
    <source>
        <dbReference type="EMBL" id="KAH3684690.1"/>
    </source>
</evidence>
<keyword evidence="3" id="KW-1185">Reference proteome</keyword>
<keyword evidence="1" id="KW-0812">Transmembrane</keyword>
<keyword evidence="1" id="KW-1133">Transmembrane helix</keyword>
<evidence type="ECO:0000256" key="1">
    <source>
        <dbReference type="SAM" id="Phobius"/>
    </source>
</evidence>
<dbReference type="EMBL" id="JAEUBG010002357">
    <property type="protein sequence ID" value="KAH3684690.1"/>
    <property type="molecule type" value="Genomic_DNA"/>
</dbReference>
<protein>
    <submittedName>
        <fullName evidence="2">Uncharacterized protein</fullName>
    </submittedName>
</protein>
<reference evidence="2" key="1">
    <citation type="journal article" date="2021" name="Open Biol.">
        <title>Shared evolutionary footprints suggest mitochondrial oxidative damage underlies multiple complex I losses in fungi.</title>
        <authorList>
            <person name="Schikora-Tamarit M.A."/>
            <person name="Marcet-Houben M."/>
            <person name="Nosek J."/>
            <person name="Gabaldon T."/>
        </authorList>
    </citation>
    <scope>NUCLEOTIDE SEQUENCE</scope>
    <source>
        <strain evidence="2">CBS2887</strain>
    </source>
</reference>
<dbReference type="Proteomes" id="UP000774326">
    <property type="component" value="Unassembled WGS sequence"/>
</dbReference>
<comment type="caution">
    <text evidence="2">The sequence shown here is derived from an EMBL/GenBank/DDBJ whole genome shotgun (WGS) entry which is preliminary data.</text>
</comment>
<evidence type="ECO:0000313" key="3">
    <source>
        <dbReference type="Proteomes" id="UP000774326"/>
    </source>
</evidence>
<organism evidence="2 3">
    <name type="scientific">Wickerhamomyces pijperi</name>
    <name type="common">Yeast</name>
    <name type="synonym">Pichia pijperi</name>
    <dbReference type="NCBI Taxonomy" id="599730"/>
    <lineage>
        <taxon>Eukaryota</taxon>
        <taxon>Fungi</taxon>
        <taxon>Dikarya</taxon>
        <taxon>Ascomycota</taxon>
        <taxon>Saccharomycotina</taxon>
        <taxon>Saccharomycetes</taxon>
        <taxon>Phaffomycetales</taxon>
        <taxon>Wickerhamomycetaceae</taxon>
        <taxon>Wickerhamomyces</taxon>
    </lineage>
</organism>
<reference evidence="2" key="2">
    <citation type="submission" date="2021-01" db="EMBL/GenBank/DDBJ databases">
        <authorList>
            <person name="Schikora-Tamarit M.A."/>
        </authorList>
    </citation>
    <scope>NUCLEOTIDE SEQUENCE</scope>
    <source>
        <strain evidence="2">CBS2887</strain>
    </source>
</reference>